<dbReference type="InterPro" id="IPR036249">
    <property type="entry name" value="Thioredoxin-like_sf"/>
</dbReference>
<organism evidence="2 3">
    <name type="scientific">Algivirga pacifica</name>
    <dbReference type="NCBI Taxonomy" id="1162670"/>
    <lineage>
        <taxon>Bacteria</taxon>
        <taxon>Pseudomonadati</taxon>
        <taxon>Bacteroidota</taxon>
        <taxon>Cytophagia</taxon>
        <taxon>Cytophagales</taxon>
        <taxon>Flammeovirgaceae</taxon>
        <taxon>Algivirga</taxon>
    </lineage>
</organism>
<dbReference type="Gene3D" id="3.40.30.10">
    <property type="entry name" value="Glutaredoxin"/>
    <property type="match status" value="1"/>
</dbReference>
<dbReference type="InterPro" id="IPR011893">
    <property type="entry name" value="Selenoprotein_Rdx-typ"/>
</dbReference>
<proteinExistence type="predicted"/>
<dbReference type="PANTHER" id="PTHR36417">
    <property type="entry name" value="SELENOPROTEIN DOMAIN PROTEIN (AFU_ORTHOLOGUE AFUA_1G05220)"/>
    <property type="match status" value="1"/>
</dbReference>
<accession>A0ABP9D9I4</accession>
<keyword evidence="3" id="KW-1185">Reference proteome</keyword>
<gene>
    <name evidence="2" type="ORF">GCM10023331_21590</name>
</gene>
<dbReference type="EMBL" id="BAABJX010000032">
    <property type="protein sequence ID" value="GAA4836033.1"/>
    <property type="molecule type" value="Genomic_DNA"/>
</dbReference>
<evidence type="ECO:0000256" key="1">
    <source>
        <dbReference type="ARBA" id="ARBA00023284"/>
    </source>
</evidence>
<dbReference type="SUPFAM" id="SSF52833">
    <property type="entry name" value="Thioredoxin-like"/>
    <property type="match status" value="1"/>
</dbReference>
<dbReference type="RefSeq" id="WP_345371677.1">
    <property type="nucleotide sequence ID" value="NZ_BAABJX010000032.1"/>
</dbReference>
<comment type="caution">
    <text evidence="2">The sequence shown here is derived from an EMBL/GenBank/DDBJ whole genome shotgun (WGS) entry which is preliminary data.</text>
</comment>
<keyword evidence="1" id="KW-0676">Redox-active center</keyword>
<dbReference type="Proteomes" id="UP001500298">
    <property type="component" value="Unassembled WGS sequence"/>
</dbReference>
<evidence type="ECO:0000313" key="2">
    <source>
        <dbReference type="EMBL" id="GAA4836033.1"/>
    </source>
</evidence>
<protein>
    <submittedName>
        <fullName evidence="2">SelT/SelW/SelH family protein</fullName>
    </submittedName>
</protein>
<evidence type="ECO:0000313" key="3">
    <source>
        <dbReference type="Proteomes" id="UP001500298"/>
    </source>
</evidence>
<dbReference type="Pfam" id="PF10262">
    <property type="entry name" value="Rdx"/>
    <property type="match status" value="1"/>
</dbReference>
<sequence>MEKAIVEIRYCTLCQWLFRATWMAQELLNTFSQELGQVQLTPVQGGIYEIWINGTLVFSFKEERRFPEPKEIKQMVRDVIAPEKNLGHSDKK</sequence>
<dbReference type="PANTHER" id="PTHR36417:SF2">
    <property type="entry name" value="SELENOPROTEIN DOMAIN PROTEIN (AFU_ORTHOLOGUE AFUA_1G05220)"/>
    <property type="match status" value="1"/>
</dbReference>
<dbReference type="NCBIfam" id="TIGR02174">
    <property type="entry name" value="CXXU_selWTH"/>
    <property type="match status" value="1"/>
</dbReference>
<reference evidence="3" key="1">
    <citation type="journal article" date="2019" name="Int. J. Syst. Evol. Microbiol.">
        <title>The Global Catalogue of Microorganisms (GCM) 10K type strain sequencing project: providing services to taxonomists for standard genome sequencing and annotation.</title>
        <authorList>
            <consortium name="The Broad Institute Genomics Platform"/>
            <consortium name="The Broad Institute Genome Sequencing Center for Infectious Disease"/>
            <person name="Wu L."/>
            <person name="Ma J."/>
        </authorList>
    </citation>
    <scope>NUCLEOTIDE SEQUENCE [LARGE SCALE GENOMIC DNA]</scope>
    <source>
        <strain evidence="3">JCM 18326</strain>
    </source>
</reference>
<name>A0ABP9D9I4_9BACT</name>